<dbReference type="CDD" id="cd21175">
    <property type="entry name" value="LPMO_AA9"/>
    <property type="match status" value="1"/>
</dbReference>
<evidence type="ECO:0000256" key="3">
    <source>
        <dbReference type="ARBA" id="ARBA00022525"/>
    </source>
</evidence>
<proteinExistence type="inferred from homology"/>
<evidence type="ECO:0000256" key="8">
    <source>
        <dbReference type="ARBA" id="ARBA00023008"/>
    </source>
</evidence>
<evidence type="ECO:0000313" key="20">
    <source>
        <dbReference type="Proteomes" id="UP000750522"/>
    </source>
</evidence>
<keyword evidence="4" id="KW-0479">Metal-binding</keyword>
<dbReference type="GO" id="GO:0005576">
    <property type="term" value="C:extracellular region"/>
    <property type="evidence" value="ECO:0007669"/>
    <property type="project" value="UniProtKB-SubCell"/>
</dbReference>
<evidence type="ECO:0000256" key="14">
    <source>
        <dbReference type="ARBA" id="ARBA00045077"/>
    </source>
</evidence>
<feature type="domain" description="Auxiliary Activity family 9 catalytic" evidence="18">
    <location>
        <begin position="19"/>
        <end position="226"/>
    </location>
</feature>
<evidence type="ECO:0000256" key="7">
    <source>
        <dbReference type="ARBA" id="ARBA00023002"/>
    </source>
</evidence>
<feature type="compositionally biased region" description="Basic and acidic residues" evidence="16">
    <location>
        <begin position="312"/>
        <end position="321"/>
    </location>
</feature>
<accession>A0A9P5G5J2</accession>
<keyword evidence="11" id="KW-0119">Carbohydrate metabolism</keyword>
<dbReference type="Pfam" id="PF03443">
    <property type="entry name" value="AA9"/>
    <property type="match status" value="1"/>
</dbReference>
<dbReference type="PANTHER" id="PTHR33353:SF10">
    <property type="entry name" value="ENDO-BETA-1,4-GLUCANASE D"/>
    <property type="match status" value="1"/>
</dbReference>
<dbReference type="Proteomes" id="UP000750522">
    <property type="component" value="Unassembled WGS sequence"/>
</dbReference>
<evidence type="ECO:0000256" key="4">
    <source>
        <dbReference type="ARBA" id="ARBA00022723"/>
    </source>
</evidence>
<evidence type="ECO:0000259" key="18">
    <source>
        <dbReference type="Pfam" id="PF03443"/>
    </source>
</evidence>
<organism evidence="19 20">
    <name type="scientific">Geotrichum candidum</name>
    <name type="common">Oospora lactis</name>
    <name type="synonym">Dipodascus geotrichum</name>
    <dbReference type="NCBI Taxonomy" id="1173061"/>
    <lineage>
        <taxon>Eukaryota</taxon>
        <taxon>Fungi</taxon>
        <taxon>Dikarya</taxon>
        <taxon>Ascomycota</taxon>
        <taxon>Saccharomycotina</taxon>
        <taxon>Dipodascomycetes</taxon>
        <taxon>Dipodascales</taxon>
        <taxon>Dipodascaceae</taxon>
        <taxon>Geotrichum</taxon>
    </lineage>
</organism>
<evidence type="ECO:0000256" key="12">
    <source>
        <dbReference type="ARBA" id="ARBA00023326"/>
    </source>
</evidence>
<comment type="cofactor">
    <cofactor evidence="1">
        <name>Cu(2+)</name>
        <dbReference type="ChEBI" id="CHEBI:29036"/>
    </cofactor>
</comment>
<keyword evidence="10" id="KW-1015">Disulfide bond</keyword>
<evidence type="ECO:0000256" key="2">
    <source>
        <dbReference type="ARBA" id="ARBA00004613"/>
    </source>
</evidence>
<keyword evidence="5 17" id="KW-0732">Signal</keyword>
<dbReference type="EMBL" id="QQZK01000035">
    <property type="protein sequence ID" value="KAF5101722.1"/>
    <property type="molecule type" value="Genomic_DNA"/>
</dbReference>
<evidence type="ECO:0000256" key="17">
    <source>
        <dbReference type="SAM" id="SignalP"/>
    </source>
</evidence>
<dbReference type="GO" id="GO:0030245">
    <property type="term" value="P:cellulose catabolic process"/>
    <property type="evidence" value="ECO:0007669"/>
    <property type="project" value="UniProtKB-KW"/>
</dbReference>
<evidence type="ECO:0000256" key="10">
    <source>
        <dbReference type="ARBA" id="ARBA00023157"/>
    </source>
</evidence>
<dbReference type="InterPro" id="IPR005103">
    <property type="entry name" value="AA9_LPMO"/>
</dbReference>
<dbReference type="AlphaFoldDB" id="A0A9P5G5J2"/>
<keyword evidence="3" id="KW-0964">Secreted</keyword>
<comment type="subcellular location">
    <subcellularLocation>
        <location evidence="2">Secreted</location>
    </subcellularLocation>
</comment>
<reference evidence="19" key="2">
    <citation type="submission" date="2020-01" db="EMBL/GenBank/DDBJ databases">
        <authorList>
            <person name="Perkins V."/>
            <person name="Lessard M.-H."/>
            <person name="Dugat-Bony E."/>
            <person name="Frenette M."/>
            <person name="Labrie S."/>
        </authorList>
    </citation>
    <scope>NUCLEOTIDE SEQUENCE</scope>
    <source>
        <strain evidence="19">LMA-70</strain>
    </source>
</reference>
<feature type="region of interest" description="Disordered" evidence="16">
    <location>
        <begin position="297"/>
        <end position="321"/>
    </location>
</feature>
<dbReference type="GO" id="GO:0004497">
    <property type="term" value="F:monooxygenase activity"/>
    <property type="evidence" value="ECO:0007669"/>
    <property type="project" value="UniProtKB-KW"/>
</dbReference>
<feature type="signal peptide" evidence="17">
    <location>
        <begin position="1"/>
        <end position="18"/>
    </location>
</feature>
<feature type="region of interest" description="Disordered" evidence="16">
    <location>
        <begin position="238"/>
        <end position="277"/>
    </location>
</feature>
<name>A0A9P5G5J2_GEOCN</name>
<reference evidence="19" key="1">
    <citation type="journal article" date="2020" name="Front. Microbiol.">
        <title>Phenotypic and Genetic Characterization of the Cheese Ripening Yeast Geotrichum candidum.</title>
        <authorList>
            <person name="Perkins V."/>
            <person name="Vignola S."/>
            <person name="Lessard M.H."/>
            <person name="Plante P.L."/>
            <person name="Corbeil J."/>
            <person name="Dugat-Bony E."/>
            <person name="Frenette M."/>
            <person name="Labrie S."/>
        </authorList>
    </citation>
    <scope>NUCLEOTIDE SEQUENCE</scope>
    <source>
        <strain evidence="19">LMA-70</strain>
    </source>
</reference>
<protein>
    <recommendedName>
        <fullName evidence="15">lytic cellulose monooxygenase (C4-dehydrogenating)</fullName>
        <ecNumber evidence="15">1.14.99.56</ecNumber>
    </recommendedName>
</protein>
<feature type="compositionally biased region" description="Low complexity" evidence="16">
    <location>
        <begin position="238"/>
        <end position="251"/>
    </location>
</feature>
<comment type="caution">
    <text evidence="19">The sequence shown here is derived from an EMBL/GenBank/DDBJ whole genome shotgun (WGS) entry which is preliminary data.</text>
</comment>
<evidence type="ECO:0000256" key="1">
    <source>
        <dbReference type="ARBA" id="ARBA00001973"/>
    </source>
</evidence>
<evidence type="ECO:0000256" key="13">
    <source>
        <dbReference type="ARBA" id="ARBA00044502"/>
    </source>
</evidence>
<keyword evidence="7" id="KW-0560">Oxidoreductase</keyword>
<comment type="catalytic activity">
    <reaction evidence="14">
        <text>[(1-&gt;4)-beta-D-glucosyl]n+m + reduced acceptor + O2 = 4-dehydro-beta-D-glucosyl-[(1-&gt;4)-beta-D-glucosyl]n-1 + [(1-&gt;4)-beta-D-glucosyl]m + acceptor + H2O.</text>
        <dbReference type="EC" id="1.14.99.56"/>
    </reaction>
</comment>
<feature type="compositionally biased region" description="Polar residues" evidence="16">
    <location>
        <begin position="264"/>
        <end position="277"/>
    </location>
</feature>
<evidence type="ECO:0000256" key="15">
    <source>
        <dbReference type="ARBA" id="ARBA00047174"/>
    </source>
</evidence>
<comment type="similarity">
    <text evidence="13">Belongs to the polysaccharide monooxygenase AA9 family.</text>
</comment>
<evidence type="ECO:0000256" key="11">
    <source>
        <dbReference type="ARBA" id="ARBA00023277"/>
    </source>
</evidence>
<dbReference type="GO" id="GO:0046872">
    <property type="term" value="F:metal ion binding"/>
    <property type="evidence" value="ECO:0007669"/>
    <property type="project" value="UniProtKB-KW"/>
</dbReference>
<evidence type="ECO:0000256" key="9">
    <source>
        <dbReference type="ARBA" id="ARBA00023033"/>
    </source>
</evidence>
<evidence type="ECO:0000256" key="16">
    <source>
        <dbReference type="SAM" id="MobiDB-lite"/>
    </source>
</evidence>
<keyword evidence="9" id="KW-0503">Monooxygenase</keyword>
<gene>
    <name evidence="19" type="ORF">DV451_002085</name>
</gene>
<keyword evidence="6" id="KW-0136">Cellulose degradation</keyword>
<evidence type="ECO:0000313" key="19">
    <source>
        <dbReference type="EMBL" id="KAF5101722.1"/>
    </source>
</evidence>
<sequence>MQLKSTVQFLSLLAYTAAHGFVSDISVGDNWYVGSNPFQDAWKQPSPERVVWSFFDGGNGPVADLTTKNIVCNTNAQAAKLYIDSVEAGSQVTFYWTSWPSGHLGPIMTYLAKCNGDCRDNDPSSLSYFKIDEKGLENGQWATQELIANNNSWTVTLPSDISAGNYLIRHELLALQESSRRLGAQFYPMCTNLKITGGGSANPEGVTFPGAYKADDPGILVDIFNGISDYVIPGPPVYGSGSSSSQNSVESSAKKDEPAGVETPVSTTSSKQDSISTSAESIVSTFSSEPVYSSLVESSSALDAPKSTDAVKSVEAKETTKVEEVSSSALESTLNQFTQQATVTSTFYSSASPSSFPVLSSSKPASTSNPEKLSSAPVTITKTAVATEVYESRDNGEIVSVSIDSKHLPTSNAAAAAPTADNASAHENGLYVVTVTQFATTTTYVTRAPRTTAVTVFNENVVTQVIVKTEWTQNTPVTVYARPTAAVKAATGNGASAVAEPNTGTSSGGTTPSYVKRYMEKAKDLVKRMF</sequence>
<keyword evidence="8" id="KW-0186">Copper</keyword>
<evidence type="ECO:0000256" key="6">
    <source>
        <dbReference type="ARBA" id="ARBA00023001"/>
    </source>
</evidence>
<dbReference type="InterPro" id="IPR049892">
    <property type="entry name" value="AA9"/>
</dbReference>
<feature type="chain" id="PRO_5040293001" description="lytic cellulose monooxygenase (C4-dehydrogenating)" evidence="17">
    <location>
        <begin position="19"/>
        <end position="530"/>
    </location>
</feature>
<evidence type="ECO:0000256" key="5">
    <source>
        <dbReference type="ARBA" id="ARBA00022729"/>
    </source>
</evidence>
<keyword evidence="12" id="KW-0624">Polysaccharide degradation</keyword>
<dbReference type="Gene3D" id="2.70.50.70">
    <property type="match status" value="1"/>
</dbReference>
<dbReference type="PANTHER" id="PTHR33353">
    <property type="entry name" value="PUTATIVE (AFU_ORTHOLOGUE AFUA_1G12560)-RELATED"/>
    <property type="match status" value="1"/>
</dbReference>
<dbReference type="EC" id="1.14.99.56" evidence="15"/>